<gene>
    <name evidence="1" type="ORF">RYX56_25690</name>
</gene>
<keyword evidence="2" id="KW-1185">Reference proteome</keyword>
<evidence type="ECO:0000313" key="1">
    <source>
        <dbReference type="EMBL" id="MDV2687745.1"/>
    </source>
</evidence>
<dbReference type="Proteomes" id="UP001287282">
    <property type="component" value="Unassembled WGS sequence"/>
</dbReference>
<feature type="non-terminal residue" evidence="1">
    <location>
        <position position="1"/>
    </location>
</feature>
<comment type="caution">
    <text evidence="1">The sequence shown here is derived from an EMBL/GenBank/DDBJ whole genome shotgun (WGS) entry which is preliminary data.</text>
</comment>
<name>A0ABU3XIM8_9BACI</name>
<proteinExistence type="predicted"/>
<dbReference type="EMBL" id="JAWJBA010001153">
    <property type="protein sequence ID" value="MDV2687745.1"/>
    <property type="molecule type" value="Genomic_DNA"/>
</dbReference>
<organism evidence="1 2">
    <name type="scientific">Alkalihalophilus lindianensis</name>
    <dbReference type="NCBI Taxonomy" id="1630542"/>
    <lineage>
        <taxon>Bacteria</taxon>
        <taxon>Bacillati</taxon>
        <taxon>Bacillota</taxon>
        <taxon>Bacilli</taxon>
        <taxon>Bacillales</taxon>
        <taxon>Bacillaceae</taxon>
        <taxon>Alkalihalophilus</taxon>
    </lineage>
</organism>
<accession>A0ABU3XIM8</accession>
<evidence type="ECO:0000313" key="2">
    <source>
        <dbReference type="Proteomes" id="UP001287282"/>
    </source>
</evidence>
<feature type="non-terminal residue" evidence="1">
    <location>
        <position position="76"/>
    </location>
</feature>
<sequence>WTVDTPAGFADAAFHTPHPYRSSREHTLLVSQPVKVSAADPSIVFDEVAITEPCDDGTAYCTNGGLYDYLAVEATK</sequence>
<reference evidence="1 2" key="1">
    <citation type="submission" date="2023-10" db="EMBL/GenBank/DDBJ databases">
        <title>Screening of Alkalihalobacillus lindianensis BZ-TG-R113 and Its Alleviation of Salt Stress on Rapeseed Growth.</title>
        <authorList>
            <person name="Zhao B."/>
            <person name="Guo T."/>
        </authorList>
    </citation>
    <scope>NUCLEOTIDE SEQUENCE [LARGE SCALE GENOMIC DNA]</scope>
    <source>
        <strain evidence="1 2">BZ-TG-R113</strain>
    </source>
</reference>
<dbReference type="RefSeq" id="WP_317124554.1">
    <property type="nucleotide sequence ID" value="NZ_JAWJBA010001153.1"/>
</dbReference>
<protein>
    <submittedName>
        <fullName evidence="1">Uncharacterized protein</fullName>
    </submittedName>
</protein>